<sequence>MRAATAMVMLISTSAMAEAGWLSARGRIERNLRIEAWGGTRSVGAGVLRSDESNPRAALTGELVYAYFDRALELRGARVWQLTTHDFTNVTFSAGGAAHLVPENIDGGLGPHAALTFSFGGPVFAVNLGLQTGAELFFRALYWRLPERISLGVQFRTGDWALSLVGRTGVDIIPTGFVLRGEAMLSLSWLAL</sequence>
<dbReference type="AlphaFoldDB" id="A0A2W5TR18"/>
<evidence type="ECO:0000313" key="2">
    <source>
        <dbReference type="EMBL" id="PZR14986.1"/>
    </source>
</evidence>
<protein>
    <submittedName>
        <fullName evidence="2">Uncharacterized protein</fullName>
    </submittedName>
</protein>
<accession>A0A2W5TR18</accession>
<proteinExistence type="predicted"/>
<comment type="caution">
    <text evidence="2">The sequence shown here is derived from an EMBL/GenBank/DDBJ whole genome shotgun (WGS) entry which is preliminary data.</text>
</comment>
<keyword evidence="1" id="KW-0732">Signal</keyword>
<reference evidence="2 3" key="1">
    <citation type="submission" date="2017-08" db="EMBL/GenBank/DDBJ databases">
        <title>Infants hospitalized years apart are colonized by the same room-sourced microbial strains.</title>
        <authorList>
            <person name="Brooks B."/>
            <person name="Olm M.R."/>
            <person name="Firek B.A."/>
            <person name="Baker R."/>
            <person name="Thomas B.C."/>
            <person name="Morowitz M.J."/>
            <person name="Banfield J.F."/>
        </authorList>
    </citation>
    <scope>NUCLEOTIDE SEQUENCE [LARGE SCALE GENOMIC DNA]</scope>
    <source>
        <strain evidence="2">S2_003_000_R2_14</strain>
    </source>
</reference>
<organism evidence="2 3">
    <name type="scientific">Archangium gephyra</name>
    <dbReference type="NCBI Taxonomy" id="48"/>
    <lineage>
        <taxon>Bacteria</taxon>
        <taxon>Pseudomonadati</taxon>
        <taxon>Myxococcota</taxon>
        <taxon>Myxococcia</taxon>
        <taxon>Myxococcales</taxon>
        <taxon>Cystobacterineae</taxon>
        <taxon>Archangiaceae</taxon>
        <taxon>Archangium</taxon>
    </lineage>
</organism>
<dbReference type="EMBL" id="QFQP01000006">
    <property type="protein sequence ID" value="PZR14986.1"/>
    <property type="molecule type" value="Genomic_DNA"/>
</dbReference>
<evidence type="ECO:0000313" key="3">
    <source>
        <dbReference type="Proteomes" id="UP000249061"/>
    </source>
</evidence>
<gene>
    <name evidence="2" type="ORF">DI536_09415</name>
</gene>
<feature type="signal peptide" evidence="1">
    <location>
        <begin position="1"/>
        <end position="17"/>
    </location>
</feature>
<name>A0A2W5TR18_9BACT</name>
<dbReference type="Proteomes" id="UP000249061">
    <property type="component" value="Unassembled WGS sequence"/>
</dbReference>
<feature type="chain" id="PRO_5016005881" evidence="1">
    <location>
        <begin position="18"/>
        <end position="192"/>
    </location>
</feature>
<evidence type="ECO:0000256" key="1">
    <source>
        <dbReference type="SAM" id="SignalP"/>
    </source>
</evidence>